<dbReference type="EC" id="2.3.2.27" evidence="4"/>
<dbReference type="Pfam" id="PF13923">
    <property type="entry name" value="zf-C3HC4_2"/>
    <property type="match status" value="1"/>
</dbReference>
<keyword evidence="15" id="KW-1185">Reference proteome</keyword>
<sequence length="112" mass="12115">MSSVIGHRFLVPYECNVCQNLVRGGVITICGHLFCWTCLWPRLSGNGAPQCPHCRHRLILHEDIVPFHGEGPNADSDDNLSLAQPGSVPRPTGVLADWPGTKSPGGWTSTPC</sequence>
<evidence type="ECO:0000256" key="8">
    <source>
        <dbReference type="ARBA" id="ARBA00022786"/>
    </source>
</evidence>
<dbReference type="SMART" id="SM00184">
    <property type="entry name" value="RING"/>
    <property type="match status" value="1"/>
</dbReference>
<evidence type="ECO:0000256" key="10">
    <source>
        <dbReference type="ARBA" id="ARBA00023136"/>
    </source>
</evidence>
<keyword evidence="8" id="KW-0833">Ubl conjugation pathway</keyword>
<feature type="domain" description="RING-type" evidence="13">
    <location>
        <begin position="15"/>
        <end position="55"/>
    </location>
</feature>
<dbReference type="Proteomes" id="UP001059596">
    <property type="component" value="Chromosome 3R"/>
</dbReference>
<evidence type="ECO:0000256" key="3">
    <source>
        <dbReference type="ARBA" id="ARBA00004906"/>
    </source>
</evidence>
<evidence type="ECO:0000313" key="15">
    <source>
        <dbReference type="Proteomes" id="UP001059596"/>
    </source>
</evidence>
<comment type="catalytic activity">
    <reaction evidence="1">
        <text>S-ubiquitinyl-[E2 ubiquitin-conjugating enzyme]-L-cysteine + [acceptor protein]-L-lysine = [E2 ubiquitin-conjugating enzyme]-L-cysteine + N(6)-ubiquitinyl-[acceptor protein]-L-lysine.</text>
        <dbReference type="EC" id="2.3.2.27"/>
    </reaction>
</comment>
<keyword evidence="9" id="KW-0862">Zinc</keyword>
<dbReference type="AlphaFoldDB" id="A0A9Q0BW79"/>
<evidence type="ECO:0000256" key="1">
    <source>
        <dbReference type="ARBA" id="ARBA00000900"/>
    </source>
</evidence>
<dbReference type="InterPro" id="IPR001841">
    <property type="entry name" value="Znf_RING"/>
</dbReference>
<dbReference type="GO" id="GO:0005783">
    <property type="term" value="C:endoplasmic reticulum"/>
    <property type="evidence" value="ECO:0007669"/>
    <property type="project" value="InterPro"/>
</dbReference>
<dbReference type="OrthoDB" id="302966at2759"/>
<evidence type="ECO:0000256" key="11">
    <source>
        <dbReference type="PROSITE-ProRule" id="PRU00175"/>
    </source>
</evidence>
<protein>
    <recommendedName>
        <fullName evidence="4">RING-type E3 ubiquitin transferase</fullName>
        <ecNumber evidence="4">2.3.2.27</ecNumber>
    </recommendedName>
</protein>
<reference evidence="14" key="1">
    <citation type="journal article" date="2023" name="Genome Biol. Evol.">
        <title>Long-read-based Genome Assembly of Drosophila gunungcola Reveals Fewer Chemosensory Genes in Flower-breeding Species.</title>
        <authorList>
            <person name="Negi A."/>
            <person name="Liao B.Y."/>
            <person name="Yeh S.D."/>
        </authorList>
    </citation>
    <scope>NUCLEOTIDE SEQUENCE</scope>
    <source>
        <strain evidence="14">Sukarami</strain>
    </source>
</reference>
<keyword evidence="6" id="KW-0479">Metal-binding</keyword>
<dbReference type="InterPro" id="IPR017907">
    <property type="entry name" value="Znf_RING_CS"/>
</dbReference>
<evidence type="ECO:0000313" key="14">
    <source>
        <dbReference type="EMBL" id="KAI8046491.1"/>
    </source>
</evidence>
<evidence type="ECO:0000259" key="13">
    <source>
        <dbReference type="PROSITE" id="PS50089"/>
    </source>
</evidence>
<evidence type="ECO:0000256" key="12">
    <source>
        <dbReference type="SAM" id="MobiDB-lite"/>
    </source>
</evidence>
<dbReference type="GO" id="GO:0061630">
    <property type="term" value="F:ubiquitin protein ligase activity"/>
    <property type="evidence" value="ECO:0007669"/>
    <property type="project" value="UniProtKB-EC"/>
</dbReference>
<keyword evidence="5" id="KW-0808">Transferase</keyword>
<keyword evidence="7 11" id="KW-0863">Zinc-finger</keyword>
<evidence type="ECO:0000256" key="4">
    <source>
        <dbReference type="ARBA" id="ARBA00012483"/>
    </source>
</evidence>
<dbReference type="PROSITE" id="PS50089">
    <property type="entry name" value="ZF_RING_2"/>
    <property type="match status" value="1"/>
</dbReference>
<evidence type="ECO:0000256" key="5">
    <source>
        <dbReference type="ARBA" id="ARBA00022679"/>
    </source>
</evidence>
<comment type="subcellular location">
    <subcellularLocation>
        <location evidence="2">Endomembrane system</location>
    </subcellularLocation>
</comment>
<evidence type="ECO:0000256" key="9">
    <source>
        <dbReference type="ARBA" id="ARBA00022833"/>
    </source>
</evidence>
<dbReference type="InterPro" id="IPR045103">
    <property type="entry name" value="RNF5/RNF185-like"/>
</dbReference>
<gene>
    <name evidence="14" type="ORF">M5D96_002701</name>
</gene>
<keyword evidence="10" id="KW-0472">Membrane</keyword>
<comment type="pathway">
    <text evidence="3">Protein modification; protein ubiquitination.</text>
</comment>
<feature type="region of interest" description="Disordered" evidence="12">
    <location>
        <begin position="69"/>
        <end position="112"/>
    </location>
</feature>
<dbReference type="GO" id="GO:0006511">
    <property type="term" value="P:ubiquitin-dependent protein catabolic process"/>
    <property type="evidence" value="ECO:0007669"/>
    <property type="project" value="InterPro"/>
</dbReference>
<dbReference type="GO" id="GO:0008270">
    <property type="term" value="F:zinc ion binding"/>
    <property type="evidence" value="ECO:0007669"/>
    <property type="project" value="UniProtKB-KW"/>
</dbReference>
<dbReference type="EMBL" id="JAMKOV010000001">
    <property type="protein sequence ID" value="KAI8046491.1"/>
    <property type="molecule type" value="Genomic_DNA"/>
</dbReference>
<dbReference type="InterPro" id="IPR013083">
    <property type="entry name" value="Znf_RING/FYVE/PHD"/>
</dbReference>
<organism evidence="14 15">
    <name type="scientific">Drosophila gunungcola</name>
    <name type="common">fruit fly</name>
    <dbReference type="NCBI Taxonomy" id="103775"/>
    <lineage>
        <taxon>Eukaryota</taxon>
        <taxon>Metazoa</taxon>
        <taxon>Ecdysozoa</taxon>
        <taxon>Arthropoda</taxon>
        <taxon>Hexapoda</taxon>
        <taxon>Insecta</taxon>
        <taxon>Pterygota</taxon>
        <taxon>Neoptera</taxon>
        <taxon>Endopterygota</taxon>
        <taxon>Diptera</taxon>
        <taxon>Brachycera</taxon>
        <taxon>Muscomorpha</taxon>
        <taxon>Ephydroidea</taxon>
        <taxon>Drosophilidae</taxon>
        <taxon>Drosophila</taxon>
        <taxon>Sophophora</taxon>
    </lineage>
</organism>
<accession>A0A9Q0BW79</accession>
<dbReference type="PROSITE" id="PS00518">
    <property type="entry name" value="ZF_RING_1"/>
    <property type="match status" value="1"/>
</dbReference>
<evidence type="ECO:0000256" key="2">
    <source>
        <dbReference type="ARBA" id="ARBA00004308"/>
    </source>
</evidence>
<name>A0A9Q0BW79_9MUSC</name>
<dbReference type="Gene3D" id="3.30.40.10">
    <property type="entry name" value="Zinc/RING finger domain, C3HC4 (zinc finger)"/>
    <property type="match status" value="1"/>
</dbReference>
<dbReference type="PANTHER" id="PTHR12313">
    <property type="entry name" value="E3 UBIQUITIN-PROTEIN LIGASE RNF5-RELATED"/>
    <property type="match status" value="1"/>
</dbReference>
<comment type="caution">
    <text evidence="14">The sequence shown here is derived from an EMBL/GenBank/DDBJ whole genome shotgun (WGS) entry which is preliminary data.</text>
</comment>
<dbReference type="SUPFAM" id="SSF57850">
    <property type="entry name" value="RING/U-box"/>
    <property type="match status" value="1"/>
</dbReference>
<evidence type="ECO:0000256" key="6">
    <source>
        <dbReference type="ARBA" id="ARBA00022723"/>
    </source>
</evidence>
<proteinExistence type="predicted"/>
<evidence type="ECO:0000256" key="7">
    <source>
        <dbReference type="ARBA" id="ARBA00022771"/>
    </source>
</evidence>